<keyword evidence="1 3" id="KW-0378">Hydrolase</keyword>
<reference evidence="3 4" key="1">
    <citation type="submission" date="2020-07" db="EMBL/GenBank/DDBJ databases">
        <title>Endozoicomonas sp. nov., isolated from sediment.</title>
        <authorList>
            <person name="Gu T."/>
        </authorList>
    </citation>
    <scope>NUCLEOTIDE SEQUENCE [LARGE SCALE GENOMIC DNA]</scope>
    <source>
        <strain evidence="3 4">SM1973</strain>
    </source>
</reference>
<comment type="caution">
    <text evidence="3">The sequence shown here is derived from an EMBL/GenBank/DDBJ whole genome shotgun (WGS) entry which is preliminary data.</text>
</comment>
<dbReference type="Pfam" id="PF20434">
    <property type="entry name" value="BD-FAE"/>
    <property type="match status" value="1"/>
</dbReference>
<dbReference type="Gene3D" id="3.40.50.1820">
    <property type="entry name" value="alpha/beta hydrolase"/>
    <property type="match status" value="1"/>
</dbReference>
<protein>
    <submittedName>
        <fullName evidence="3">Alpha/beta hydrolase</fullName>
    </submittedName>
</protein>
<dbReference type="PANTHER" id="PTHR48081">
    <property type="entry name" value="AB HYDROLASE SUPERFAMILY PROTEIN C4A8.06C"/>
    <property type="match status" value="1"/>
</dbReference>
<dbReference type="AlphaFoldDB" id="A0A853IDX8"/>
<feature type="domain" description="BD-FAE-like" evidence="2">
    <location>
        <begin position="27"/>
        <end position="242"/>
    </location>
</feature>
<dbReference type="InterPro" id="IPR029058">
    <property type="entry name" value="AB_hydrolase_fold"/>
</dbReference>
<dbReference type="GO" id="GO:0016787">
    <property type="term" value="F:hydrolase activity"/>
    <property type="evidence" value="ECO:0007669"/>
    <property type="project" value="UniProtKB-KW"/>
</dbReference>
<gene>
    <name evidence="3" type="ORF">H0A36_15315</name>
</gene>
<name>A0A853IDX8_9GAMM</name>
<dbReference type="EMBL" id="JACCKB010000024">
    <property type="protein sequence ID" value="NYZ67385.1"/>
    <property type="molecule type" value="Genomic_DNA"/>
</dbReference>
<organism evidence="3 4">
    <name type="scientific">Spartinivicinus marinus</name>
    <dbReference type="NCBI Taxonomy" id="2994442"/>
    <lineage>
        <taxon>Bacteria</taxon>
        <taxon>Pseudomonadati</taxon>
        <taxon>Pseudomonadota</taxon>
        <taxon>Gammaproteobacteria</taxon>
        <taxon>Oceanospirillales</taxon>
        <taxon>Zooshikellaceae</taxon>
        <taxon>Spartinivicinus</taxon>
    </lineage>
</organism>
<dbReference type="InterPro" id="IPR050300">
    <property type="entry name" value="GDXG_lipolytic_enzyme"/>
</dbReference>
<dbReference type="PANTHER" id="PTHR48081:SF13">
    <property type="entry name" value="ALPHA_BETA HYDROLASE"/>
    <property type="match status" value="1"/>
</dbReference>
<accession>A0A853IDX8</accession>
<proteinExistence type="predicted"/>
<evidence type="ECO:0000256" key="1">
    <source>
        <dbReference type="ARBA" id="ARBA00022801"/>
    </source>
</evidence>
<evidence type="ECO:0000313" key="4">
    <source>
        <dbReference type="Proteomes" id="UP000569732"/>
    </source>
</evidence>
<dbReference type="SUPFAM" id="SSF53474">
    <property type="entry name" value="alpha/beta-Hydrolases"/>
    <property type="match status" value="1"/>
</dbReference>
<dbReference type="Proteomes" id="UP000569732">
    <property type="component" value="Unassembled WGS sequence"/>
</dbReference>
<evidence type="ECO:0000259" key="2">
    <source>
        <dbReference type="Pfam" id="PF20434"/>
    </source>
</evidence>
<sequence>MEKADTSWVKTKWLDLAYANQSPTQKLDIYLPEIGKGPFPIILSIHGGAFKFGDKADDQLTPMLKGLKRGYAVISINYRLSGEATWPAAIHDVKAAIRWVKAKAEKFNLNPKKIAVWGGSAGGYLAALVGTSSGVTELEDLSMGNPDQTTNVHAVIDWFGPIDFLSMDKQFMDSGIAGQQHSTPDSFESQMIGKPITEVPELIKAANPETYISHDDPPFWIQHGTNDAIIPIQQSENFAKKLREVIGPSKVTFKPIPGAKHGGVEFNDSKNLDEIFSFLNTYLKN</sequence>
<evidence type="ECO:0000313" key="3">
    <source>
        <dbReference type="EMBL" id="NYZ67385.1"/>
    </source>
</evidence>
<dbReference type="InterPro" id="IPR049492">
    <property type="entry name" value="BD-FAE-like_dom"/>
</dbReference>
<keyword evidence="4" id="KW-1185">Reference proteome</keyword>